<organism evidence="2">
    <name type="scientific">uncultured marine group II/III euryarchaeote AD1000_88_G11</name>
    <dbReference type="NCBI Taxonomy" id="1457822"/>
    <lineage>
        <taxon>Archaea</taxon>
        <taxon>Methanobacteriati</taxon>
        <taxon>Methanobacteriota</taxon>
        <taxon>environmental samples</taxon>
    </lineage>
</organism>
<keyword evidence="1" id="KW-0472">Membrane</keyword>
<keyword evidence="1" id="KW-1133">Transmembrane helix</keyword>
<name>A0A075G565_9EURY</name>
<evidence type="ECO:0000256" key="1">
    <source>
        <dbReference type="SAM" id="Phobius"/>
    </source>
</evidence>
<evidence type="ECO:0000313" key="2">
    <source>
        <dbReference type="EMBL" id="AIE96961.1"/>
    </source>
</evidence>
<keyword evidence="1" id="KW-0812">Transmembrane</keyword>
<protein>
    <submittedName>
        <fullName evidence="2">Uncharacterized protein</fullName>
    </submittedName>
</protein>
<dbReference type="AlphaFoldDB" id="A0A075G565"/>
<dbReference type="EMBL" id="KF900494">
    <property type="protein sequence ID" value="AIE96961.1"/>
    <property type="molecule type" value="Genomic_DNA"/>
</dbReference>
<accession>A0A075G565</accession>
<feature type="transmembrane region" description="Helical" evidence="1">
    <location>
        <begin position="43"/>
        <end position="68"/>
    </location>
</feature>
<sequence length="142" mass="15823">MFNSLRKKRSHLLLSVLLVLFIVFDISIPPSVADIVDTLFGRIVIAMGAVSLFYVNRILGVLAVIAAYELLRRSDGGSLLTPMNYLSSEAVKNREFAALNHHSVSLEEEIIHDMIPFVSNQYLPPAQYRPTLDSLHDAAKLT</sequence>
<proteinExistence type="predicted"/>
<reference evidence="2" key="1">
    <citation type="journal article" date="2014" name="Genome Biol. Evol.">
        <title>Pangenome evidence for extensive interdomain horizontal transfer affecting lineage core and shell genes in uncultured planktonic thaumarchaeota and euryarchaeota.</title>
        <authorList>
            <person name="Deschamps P."/>
            <person name="Zivanovic Y."/>
            <person name="Moreira D."/>
            <person name="Rodriguez-Valera F."/>
            <person name="Lopez-Garcia P."/>
        </authorList>
    </citation>
    <scope>NUCLEOTIDE SEQUENCE</scope>
</reference>